<evidence type="ECO:0000256" key="4">
    <source>
        <dbReference type="ARBA" id="ARBA00023002"/>
    </source>
</evidence>
<dbReference type="AlphaFoldDB" id="A0AAX1MZI2"/>
<dbReference type="NCBIfam" id="TIGR01413">
    <property type="entry name" value="Dyp_perox_fam"/>
    <property type="match status" value="1"/>
</dbReference>
<name>A0AAX1MZI2_9BACT</name>
<dbReference type="KEGG" id="fya:KMW28_13375"/>
<gene>
    <name evidence="9" type="ORF">KMW28_13375</name>
</gene>
<evidence type="ECO:0000256" key="2">
    <source>
        <dbReference type="ARBA" id="ARBA00022559"/>
    </source>
</evidence>
<keyword evidence="2 9" id="KW-0575">Peroxidase</keyword>
<dbReference type="PANTHER" id="PTHR30521">
    <property type="entry name" value="DEFERROCHELATASE/PEROXIDASE"/>
    <property type="match status" value="1"/>
</dbReference>
<protein>
    <submittedName>
        <fullName evidence="9">Dyp-type peroxidase</fullName>
    </submittedName>
</protein>
<feature type="domain" description="Dyp-type peroxidase N-terminal" evidence="7">
    <location>
        <begin position="39"/>
        <end position="126"/>
    </location>
</feature>
<evidence type="ECO:0000313" key="10">
    <source>
        <dbReference type="Proteomes" id="UP000678679"/>
    </source>
</evidence>
<comment type="cofactor">
    <cofactor evidence="1">
        <name>heme b</name>
        <dbReference type="ChEBI" id="CHEBI:60344"/>
    </cofactor>
</comment>
<dbReference type="GO" id="GO:0046872">
    <property type="term" value="F:metal ion binding"/>
    <property type="evidence" value="ECO:0007669"/>
    <property type="project" value="UniProtKB-KW"/>
</dbReference>
<keyword evidence="5" id="KW-0408">Iron</keyword>
<dbReference type="Pfam" id="PF04261">
    <property type="entry name" value="Dyp_perox_N"/>
    <property type="match status" value="1"/>
</dbReference>
<dbReference type="EMBL" id="CP076132">
    <property type="protein sequence ID" value="QWG00642.1"/>
    <property type="molecule type" value="Genomic_DNA"/>
</dbReference>
<dbReference type="GO" id="GO:0005829">
    <property type="term" value="C:cytosol"/>
    <property type="evidence" value="ECO:0007669"/>
    <property type="project" value="TreeGrafter"/>
</dbReference>
<dbReference type="InterPro" id="IPR011008">
    <property type="entry name" value="Dimeric_a/b-barrel"/>
</dbReference>
<dbReference type="Pfam" id="PF20628">
    <property type="entry name" value="Dyp_perox_C"/>
    <property type="match status" value="1"/>
</dbReference>
<dbReference type="InterPro" id="IPR048328">
    <property type="entry name" value="Dyp_perox_C"/>
</dbReference>
<evidence type="ECO:0000259" key="8">
    <source>
        <dbReference type="Pfam" id="PF20628"/>
    </source>
</evidence>
<dbReference type="InterPro" id="IPR006314">
    <property type="entry name" value="Dyp_peroxidase"/>
</dbReference>
<dbReference type="Proteomes" id="UP000678679">
    <property type="component" value="Chromosome 1"/>
</dbReference>
<evidence type="ECO:0000259" key="7">
    <source>
        <dbReference type="Pfam" id="PF04261"/>
    </source>
</evidence>
<proteinExistence type="inferred from homology"/>
<reference evidence="9 10" key="1">
    <citation type="submission" date="2021-05" db="EMBL/GenBank/DDBJ databases">
        <title>Comparative genomic studies on the polysaccharide-degrading batcterial strains of the Flammeovirga genus.</title>
        <authorList>
            <person name="Zewei F."/>
            <person name="Zheng Z."/>
            <person name="Yu L."/>
            <person name="Ruyue G."/>
            <person name="Yanhong M."/>
            <person name="Yuanyuan C."/>
            <person name="Jingyan G."/>
            <person name="Wenjun H."/>
        </authorList>
    </citation>
    <scope>NUCLEOTIDE SEQUENCE [LARGE SCALE GENOMIC DNA]</scope>
    <source>
        <strain evidence="9 10">NBRC:100898</strain>
    </source>
</reference>
<evidence type="ECO:0000256" key="1">
    <source>
        <dbReference type="ARBA" id="ARBA00001970"/>
    </source>
</evidence>
<dbReference type="GO" id="GO:0020037">
    <property type="term" value="F:heme binding"/>
    <property type="evidence" value="ECO:0007669"/>
    <property type="project" value="InterPro"/>
</dbReference>
<dbReference type="PANTHER" id="PTHR30521:SF0">
    <property type="entry name" value="DYP-TYPE PEROXIDASE FAMILY PROTEIN"/>
    <property type="match status" value="1"/>
</dbReference>
<dbReference type="PROSITE" id="PS51404">
    <property type="entry name" value="DYP_PEROXIDASE"/>
    <property type="match status" value="1"/>
</dbReference>
<keyword evidence="10" id="KW-1185">Reference proteome</keyword>
<evidence type="ECO:0000256" key="6">
    <source>
        <dbReference type="ARBA" id="ARBA00025737"/>
    </source>
</evidence>
<organism evidence="9 10">
    <name type="scientific">Flammeovirga yaeyamensis</name>
    <dbReference type="NCBI Taxonomy" id="367791"/>
    <lineage>
        <taxon>Bacteria</taxon>
        <taxon>Pseudomonadati</taxon>
        <taxon>Bacteroidota</taxon>
        <taxon>Cytophagia</taxon>
        <taxon>Cytophagales</taxon>
        <taxon>Flammeovirgaceae</taxon>
        <taxon>Flammeovirga</taxon>
    </lineage>
</organism>
<accession>A0AAX1MZI2</accession>
<evidence type="ECO:0000256" key="3">
    <source>
        <dbReference type="ARBA" id="ARBA00022723"/>
    </source>
</evidence>
<sequence length="297" mass="32918">MTNYQLGIFNEEANVFNVSEFKVTSSDIPSIKKAIKKAIKTEDEGIEVVVSFGKDVLDKISAAHLPEKLNSFKTLEGQNGYSMPSTQADIYFRIVGVDTSAVLDQTLKIQESLTDVAEVVLSENGFVYKDHRDLTGFVDGSANPKEEKKYAAALIPAGEKGEGGSFVFHQKWVHDLQKFNELPVSVQEKIIGRTKVDSIELEGDDMPVDSHVSRTDAKHDGVAMKIWRRSFPFGSAKERGLMFISYTCDPFRVDIQLDRMLGNTEDGHSDQIMNYSTAVTGAYSFAPSTNDLAEILD</sequence>
<evidence type="ECO:0000256" key="5">
    <source>
        <dbReference type="ARBA" id="ARBA00023004"/>
    </source>
</evidence>
<dbReference type="SUPFAM" id="SSF54909">
    <property type="entry name" value="Dimeric alpha+beta barrel"/>
    <property type="match status" value="1"/>
</dbReference>
<dbReference type="InterPro" id="IPR048327">
    <property type="entry name" value="Dyp_perox_N"/>
</dbReference>
<dbReference type="GO" id="GO:0004601">
    <property type="term" value="F:peroxidase activity"/>
    <property type="evidence" value="ECO:0007669"/>
    <property type="project" value="UniProtKB-KW"/>
</dbReference>
<comment type="similarity">
    <text evidence="6">Belongs to the DyP-type peroxidase family.</text>
</comment>
<feature type="domain" description="Dyp-type peroxidase C-terminal" evidence="8">
    <location>
        <begin position="130"/>
        <end position="289"/>
    </location>
</feature>
<keyword evidence="4" id="KW-0560">Oxidoreductase</keyword>
<evidence type="ECO:0000313" key="9">
    <source>
        <dbReference type="EMBL" id="QWG00642.1"/>
    </source>
</evidence>
<keyword evidence="3" id="KW-0479">Metal-binding</keyword>
<dbReference type="RefSeq" id="WP_169666138.1">
    <property type="nucleotide sequence ID" value="NZ_CP076132.1"/>
</dbReference>